<evidence type="ECO:0000313" key="5">
    <source>
        <dbReference type="EMBL" id="MBE1586600.1"/>
    </source>
</evidence>
<keyword evidence="2 3" id="KW-0040">ANK repeat</keyword>
<evidence type="ECO:0008006" key="7">
    <source>
        <dbReference type="Google" id="ProtNLM"/>
    </source>
</evidence>
<evidence type="ECO:0000256" key="1">
    <source>
        <dbReference type="ARBA" id="ARBA00022737"/>
    </source>
</evidence>
<organism evidence="5 6">
    <name type="scientific">Nonomuraea angiospora</name>
    <dbReference type="NCBI Taxonomy" id="46172"/>
    <lineage>
        <taxon>Bacteria</taxon>
        <taxon>Bacillati</taxon>
        <taxon>Actinomycetota</taxon>
        <taxon>Actinomycetes</taxon>
        <taxon>Streptosporangiales</taxon>
        <taxon>Streptosporangiaceae</taxon>
        <taxon>Nonomuraea</taxon>
    </lineage>
</organism>
<dbReference type="SUPFAM" id="SSF48403">
    <property type="entry name" value="Ankyrin repeat"/>
    <property type="match status" value="1"/>
</dbReference>
<sequence length="576" mass="63513">MNAVSTPAPEPTAGAAPRRTPSYPPDEASSRRRILRYAVPRWMIERATERRLDGDWRGACAAANVDVAFDLADIAREHGGAVAVAVEDDLRHFAPDLLRWHLPRVLAGRTTIRNGQTVTLGRYPGAANTTQFLHVTTPPMVDGPQRLLLRFGRIDHAVSSRHHRSSLHNWTMLRHLWDVRHTGALLERHGGGDRPPFFNADGTRRAAGDLPTADPGPADPPAHAEWVTLLHERGAVEAALAAAGIALDPSPLERRWGTPIDPLPVLEKLPLALTRLEPEVRLLIHEGFGRRFQIRLPYSSSLLLEGGKRAGELRIRIIDPEEISGTPVLAEACWRRLPDLDALRHGDADPDRLHPLVRDALFPLRADPADPVGPPDPQLPSPVRVRCRGEWHEVRFQDGTLRAPHSADEQRREQAMRAFGGAVAGCFAAAQAVFSGEGRLPKDLREQRRELYSRAQHGDTPGVLRLLDAGVDPRFRDGRRRTLLHALIHLDHEVLLPRLLAAGVDLEAVDHNRRTALHVAVGDNGSAALVRALLAAGANPDVTDDTGMSLSRLIRFYKRTDLDFLLALLDRDQSAG</sequence>
<dbReference type="PROSITE" id="PS50297">
    <property type="entry name" value="ANK_REP_REGION"/>
    <property type="match status" value="1"/>
</dbReference>
<comment type="caution">
    <text evidence="5">The sequence shown here is derived from an EMBL/GenBank/DDBJ whole genome shotgun (WGS) entry which is preliminary data.</text>
</comment>
<keyword evidence="1" id="KW-0677">Repeat</keyword>
<keyword evidence="6" id="KW-1185">Reference proteome</keyword>
<evidence type="ECO:0000256" key="2">
    <source>
        <dbReference type="ARBA" id="ARBA00023043"/>
    </source>
</evidence>
<reference evidence="5 6" key="1">
    <citation type="submission" date="2020-10" db="EMBL/GenBank/DDBJ databases">
        <title>Sequencing the genomes of 1000 actinobacteria strains.</title>
        <authorList>
            <person name="Klenk H.-P."/>
        </authorList>
    </citation>
    <scope>NUCLEOTIDE SEQUENCE [LARGE SCALE GENOMIC DNA]</scope>
    <source>
        <strain evidence="5 6">DSM 43173</strain>
    </source>
</reference>
<gene>
    <name evidence="5" type="ORF">H4W80_004858</name>
</gene>
<dbReference type="InterPro" id="IPR036770">
    <property type="entry name" value="Ankyrin_rpt-contain_sf"/>
</dbReference>
<dbReference type="Gene3D" id="1.25.40.20">
    <property type="entry name" value="Ankyrin repeat-containing domain"/>
    <property type="match status" value="1"/>
</dbReference>
<dbReference type="InterPro" id="IPR002110">
    <property type="entry name" value="Ankyrin_rpt"/>
</dbReference>
<name>A0ABR9M1Y3_9ACTN</name>
<evidence type="ECO:0000256" key="3">
    <source>
        <dbReference type="PROSITE-ProRule" id="PRU00023"/>
    </source>
</evidence>
<dbReference type="PROSITE" id="PS50088">
    <property type="entry name" value="ANK_REPEAT"/>
    <property type="match status" value="1"/>
</dbReference>
<dbReference type="Pfam" id="PF12796">
    <property type="entry name" value="Ank_2"/>
    <property type="match status" value="1"/>
</dbReference>
<evidence type="ECO:0000256" key="4">
    <source>
        <dbReference type="SAM" id="MobiDB-lite"/>
    </source>
</evidence>
<feature type="repeat" description="ANK" evidence="3">
    <location>
        <begin position="512"/>
        <end position="545"/>
    </location>
</feature>
<feature type="compositionally biased region" description="Low complexity" evidence="4">
    <location>
        <begin position="11"/>
        <end position="21"/>
    </location>
</feature>
<dbReference type="RefSeq" id="WP_192787140.1">
    <property type="nucleotide sequence ID" value="NZ_JADBEK010000001.1"/>
</dbReference>
<dbReference type="PANTHER" id="PTHR24171">
    <property type="entry name" value="ANKYRIN REPEAT DOMAIN-CONTAINING PROTEIN 39-RELATED"/>
    <property type="match status" value="1"/>
</dbReference>
<dbReference type="EMBL" id="JADBEK010000001">
    <property type="protein sequence ID" value="MBE1586600.1"/>
    <property type="molecule type" value="Genomic_DNA"/>
</dbReference>
<dbReference type="SMART" id="SM00248">
    <property type="entry name" value="ANK"/>
    <property type="match status" value="2"/>
</dbReference>
<protein>
    <recommendedName>
        <fullName evidence="7">Ankyrin repeat domain-containing protein</fullName>
    </recommendedName>
</protein>
<accession>A0ABR9M1Y3</accession>
<feature type="region of interest" description="Disordered" evidence="4">
    <location>
        <begin position="1"/>
        <end position="30"/>
    </location>
</feature>
<proteinExistence type="predicted"/>
<dbReference type="Proteomes" id="UP000633509">
    <property type="component" value="Unassembled WGS sequence"/>
</dbReference>
<evidence type="ECO:0000313" key="6">
    <source>
        <dbReference type="Proteomes" id="UP000633509"/>
    </source>
</evidence>